<name>A0AA39IBY0_9BILA</name>
<evidence type="ECO:0000313" key="2">
    <source>
        <dbReference type="Proteomes" id="UP001175271"/>
    </source>
</evidence>
<accession>A0AA39IBY0</accession>
<dbReference type="AlphaFoldDB" id="A0AA39IBY0"/>
<organism evidence="1 2">
    <name type="scientific">Steinernema hermaphroditum</name>
    <dbReference type="NCBI Taxonomy" id="289476"/>
    <lineage>
        <taxon>Eukaryota</taxon>
        <taxon>Metazoa</taxon>
        <taxon>Ecdysozoa</taxon>
        <taxon>Nematoda</taxon>
        <taxon>Chromadorea</taxon>
        <taxon>Rhabditida</taxon>
        <taxon>Tylenchina</taxon>
        <taxon>Panagrolaimomorpha</taxon>
        <taxon>Strongyloidoidea</taxon>
        <taxon>Steinernematidae</taxon>
        <taxon>Steinernema</taxon>
    </lineage>
</organism>
<protein>
    <submittedName>
        <fullName evidence="1">Uncharacterized protein</fullName>
    </submittedName>
</protein>
<dbReference type="Proteomes" id="UP001175271">
    <property type="component" value="Unassembled WGS sequence"/>
</dbReference>
<evidence type="ECO:0000313" key="1">
    <source>
        <dbReference type="EMBL" id="KAK0420207.1"/>
    </source>
</evidence>
<gene>
    <name evidence="1" type="ORF">QR680_014565</name>
</gene>
<comment type="caution">
    <text evidence="1">The sequence shown here is derived from an EMBL/GenBank/DDBJ whole genome shotgun (WGS) entry which is preliminary data.</text>
</comment>
<dbReference type="EMBL" id="JAUCMV010000002">
    <property type="protein sequence ID" value="KAK0420207.1"/>
    <property type="molecule type" value="Genomic_DNA"/>
</dbReference>
<keyword evidence="2" id="KW-1185">Reference proteome</keyword>
<reference evidence="1" key="1">
    <citation type="submission" date="2023-06" db="EMBL/GenBank/DDBJ databases">
        <title>Genomic analysis of the entomopathogenic nematode Steinernema hermaphroditum.</title>
        <authorList>
            <person name="Schwarz E.M."/>
            <person name="Heppert J.K."/>
            <person name="Baniya A."/>
            <person name="Schwartz H.T."/>
            <person name="Tan C.-H."/>
            <person name="Antoshechkin I."/>
            <person name="Sternberg P.W."/>
            <person name="Goodrich-Blair H."/>
            <person name="Dillman A.R."/>
        </authorList>
    </citation>
    <scope>NUCLEOTIDE SEQUENCE</scope>
    <source>
        <strain evidence="1">PS9179</strain>
        <tissue evidence="1">Whole animal</tissue>
    </source>
</reference>
<sequence length="159" mass="17972">MSSASLHVPFDECPQLKKLLNQYDSLQNTELHPRPIVYNFDEIDLDTSIYNYLPRNVMHPVFSSVMTISYSTANCSIGPVGIFVLYLGKQDESSGKLTQVFGPFPITADKEIKTFEIMDDYESNEVLCGKWIKYVSLKPPSPSQKTTQLGGFVRVDSMF</sequence>
<proteinExistence type="predicted"/>